<dbReference type="InterPro" id="IPR021514">
    <property type="entry name" value="DUF3176"/>
</dbReference>
<keyword evidence="1" id="KW-0472">Membrane</keyword>
<gene>
    <name evidence="2" type="ORF">PG999_008367</name>
</gene>
<name>A0AAW0QRP3_9PEZI</name>
<dbReference type="AlphaFoldDB" id="A0AAW0QRP3"/>
<sequence length="621" mass="68400">MNAYNTNNASGILLNPTRAPTEYRKCTAARSHNWALETAALLCSVAALIALIILLAREDQKPLDGKWLSFSERSGPVAILAAIDEASRGPLGSLQLLWRLKARHWLSFGALATVALVAVDPFLQAIINYQGQITLGDKSDDALYGRASRLDIGIQENFGGILPAYHGVLGIAGCYGTKANVGMSTSSILDFVNSSASSLTKPPLVTCQTGNCTWGAYSTLAFCSSCSDVSSYLKKHRKPYGIRDCGGIYGLARVNPTNYTIPYSSDTVFYWGLDGKGNGQRSTQCRNSTVIGKTLVNPKGTYNLQNWDTLIAAFILLHPSESYFRGEISWEDDAMTATECGLRLCIKVFQPNVANGDTEETLLSNIFERVPGSYQPIMGHEYVSGIVDNDTLRKWINADFGNSLASRVFNDPCAILERTNLQLRIPNDVAVPNELQRDFNITQASITTIIDEIVSGGSQRIFDTLNESFSLPTSFENAARLMSYQIRELDGTRVSGVTQKWTIYIHIRWQFMIFPIVTAVLGSVFSIAVMMGSGKGKTRIMKANMLESMLHGLDEETSTQLRNSNVKEKMEKHVFVRLRDGPEGLRLRPPGGDQFQSSEPLQVLQRDSLNVSSDQSWHLPD</sequence>
<dbReference type="PANTHER" id="PTHR35394:SF5">
    <property type="entry name" value="DUF3176 DOMAIN-CONTAINING PROTEIN"/>
    <property type="match status" value="1"/>
</dbReference>
<dbReference type="PANTHER" id="PTHR35394">
    <property type="entry name" value="DUF3176 DOMAIN-CONTAINING PROTEIN"/>
    <property type="match status" value="1"/>
</dbReference>
<dbReference type="Pfam" id="PF11374">
    <property type="entry name" value="DUF3176"/>
    <property type="match status" value="1"/>
</dbReference>
<evidence type="ECO:0000313" key="2">
    <source>
        <dbReference type="EMBL" id="KAK8105008.1"/>
    </source>
</evidence>
<evidence type="ECO:0000313" key="3">
    <source>
        <dbReference type="Proteomes" id="UP001392437"/>
    </source>
</evidence>
<keyword evidence="1" id="KW-1133">Transmembrane helix</keyword>
<proteinExistence type="predicted"/>
<keyword evidence="1" id="KW-0812">Transmembrane</keyword>
<dbReference type="EMBL" id="JAQQWP010000008">
    <property type="protein sequence ID" value="KAK8105008.1"/>
    <property type="molecule type" value="Genomic_DNA"/>
</dbReference>
<reference evidence="2 3" key="1">
    <citation type="submission" date="2023-01" db="EMBL/GenBank/DDBJ databases">
        <title>Analysis of 21 Apiospora genomes using comparative genomics revels a genus with tremendous synthesis potential of carbohydrate active enzymes and secondary metabolites.</title>
        <authorList>
            <person name="Sorensen T."/>
        </authorList>
    </citation>
    <scope>NUCLEOTIDE SEQUENCE [LARGE SCALE GENOMIC DNA]</scope>
    <source>
        <strain evidence="2 3">CBS 117206</strain>
    </source>
</reference>
<comment type="caution">
    <text evidence="2">The sequence shown here is derived from an EMBL/GenBank/DDBJ whole genome shotgun (WGS) entry which is preliminary data.</text>
</comment>
<feature type="transmembrane region" description="Helical" evidence="1">
    <location>
        <begin position="39"/>
        <end position="56"/>
    </location>
</feature>
<accession>A0AAW0QRP3</accession>
<organism evidence="2 3">
    <name type="scientific">Apiospora kogelbergensis</name>
    <dbReference type="NCBI Taxonomy" id="1337665"/>
    <lineage>
        <taxon>Eukaryota</taxon>
        <taxon>Fungi</taxon>
        <taxon>Dikarya</taxon>
        <taxon>Ascomycota</taxon>
        <taxon>Pezizomycotina</taxon>
        <taxon>Sordariomycetes</taxon>
        <taxon>Xylariomycetidae</taxon>
        <taxon>Amphisphaeriales</taxon>
        <taxon>Apiosporaceae</taxon>
        <taxon>Apiospora</taxon>
    </lineage>
</organism>
<evidence type="ECO:0000256" key="1">
    <source>
        <dbReference type="SAM" id="Phobius"/>
    </source>
</evidence>
<protein>
    <submittedName>
        <fullName evidence="2">Uncharacterized protein</fullName>
    </submittedName>
</protein>
<keyword evidence="3" id="KW-1185">Reference proteome</keyword>
<feature type="transmembrane region" description="Helical" evidence="1">
    <location>
        <begin position="509"/>
        <end position="532"/>
    </location>
</feature>
<feature type="transmembrane region" description="Helical" evidence="1">
    <location>
        <begin position="105"/>
        <end position="123"/>
    </location>
</feature>
<dbReference type="Proteomes" id="UP001392437">
    <property type="component" value="Unassembled WGS sequence"/>
</dbReference>